<keyword evidence="5 6" id="KW-0949">S-adenosyl-L-methionine</keyword>
<sequence>MTASLPHQPVLYQEVIHALMPRSPGKYVDATVGAGGHAWGILEASSPEGRLLGLDRDPQALALASQRLSVFSGRFILIRAAYDTLQEQLHTIGWEHVNGILFDLGVSSMQLDQPERGFSFLHDGPLDMRFDPSDPLTASDLVNNLSEVELADVIWHYGEERHARRIAHAIVQNRPISSTRELAEVIRRAVGRYSHDLHPATRTFQALRIAVNRELERLEAALPQAVTALAPGGRLAVIAFHSLEDRLVKQFFRRESTQCLCPPQQPQCTCGHQATLREITRHPIRPRPEEIQANPRARSARLRVAEKLPPGMSIA</sequence>
<feature type="binding site" evidence="6">
    <location>
        <begin position="35"/>
        <end position="37"/>
    </location>
    <ligand>
        <name>S-adenosyl-L-methionine</name>
        <dbReference type="ChEBI" id="CHEBI:59789"/>
    </ligand>
</feature>
<feature type="binding site" evidence="6">
    <location>
        <position position="55"/>
    </location>
    <ligand>
        <name>S-adenosyl-L-methionine</name>
        <dbReference type="ChEBI" id="CHEBI:59789"/>
    </ligand>
</feature>
<evidence type="ECO:0000313" key="8">
    <source>
        <dbReference type="Proteomes" id="UP001254165"/>
    </source>
</evidence>
<comment type="catalytic activity">
    <reaction evidence="6">
        <text>cytidine(1402) in 16S rRNA + S-adenosyl-L-methionine = N(4)-methylcytidine(1402) in 16S rRNA + S-adenosyl-L-homocysteine + H(+)</text>
        <dbReference type="Rhea" id="RHEA:42928"/>
        <dbReference type="Rhea" id="RHEA-COMP:10286"/>
        <dbReference type="Rhea" id="RHEA-COMP:10287"/>
        <dbReference type="ChEBI" id="CHEBI:15378"/>
        <dbReference type="ChEBI" id="CHEBI:57856"/>
        <dbReference type="ChEBI" id="CHEBI:59789"/>
        <dbReference type="ChEBI" id="CHEBI:74506"/>
        <dbReference type="ChEBI" id="CHEBI:82748"/>
        <dbReference type="EC" id="2.1.1.199"/>
    </reaction>
</comment>
<dbReference type="Gene3D" id="3.40.50.150">
    <property type="entry name" value="Vaccinia Virus protein VP39"/>
    <property type="match status" value="1"/>
</dbReference>
<dbReference type="HAMAP" id="MF_01007">
    <property type="entry name" value="16SrRNA_methyltr_H"/>
    <property type="match status" value="1"/>
</dbReference>
<dbReference type="PIRSF" id="PIRSF004486">
    <property type="entry name" value="MraW"/>
    <property type="match status" value="1"/>
</dbReference>
<evidence type="ECO:0000256" key="2">
    <source>
        <dbReference type="ARBA" id="ARBA00022552"/>
    </source>
</evidence>
<dbReference type="Gene3D" id="1.10.150.170">
    <property type="entry name" value="Putative methyltransferase TM0872, insert domain"/>
    <property type="match status" value="1"/>
</dbReference>
<evidence type="ECO:0000256" key="4">
    <source>
        <dbReference type="ARBA" id="ARBA00022679"/>
    </source>
</evidence>
<comment type="function">
    <text evidence="6">Specifically methylates the N4 position of cytidine in position 1402 (C1402) of 16S rRNA.</text>
</comment>
<dbReference type="PANTHER" id="PTHR11265">
    <property type="entry name" value="S-ADENOSYL-METHYLTRANSFERASE MRAW"/>
    <property type="match status" value="1"/>
</dbReference>
<keyword evidence="8" id="KW-1185">Reference proteome</keyword>
<comment type="caution">
    <text evidence="7">The sequence shown here is derived from an EMBL/GenBank/DDBJ whole genome shotgun (WGS) entry which is preliminary data.</text>
</comment>
<dbReference type="EC" id="2.1.1.199" evidence="6"/>
<evidence type="ECO:0000256" key="5">
    <source>
        <dbReference type="ARBA" id="ARBA00022691"/>
    </source>
</evidence>
<protein>
    <recommendedName>
        <fullName evidence="6">Ribosomal RNA small subunit methyltransferase H</fullName>
        <ecNumber evidence="6">2.1.1.199</ecNumber>
    </recommendedName>
    <alternativeName>
        <fullName evidence="6">16S rRNA m(4)C1402 methyltransferase</fullName>
    </alternativeName>
    <alternativeName>
        <fullName evidence="6">rRNA (cytosine-N(4)-)-methyltransferase RsmH</fullName>
    </alternativeName>
</protein>
<dbReference type="NCBIfam" id="TIGR00006">
    <property type="entry name" value="16S rRNA (cytosine(1402)-N(4))-methyltransferase RsmH"/>
    <property type="match status" value="1"/>
</dbReference>
<dbReference type="InterPro" id="IPR002903">
    <property type="entry name" value="RsmH"/>
</dbReference>
<feature type="binding site" evidence="6">
    <location>
        <position position="103"/>
    </location>
    <ligand>
        <name>S-adenosyl-L-methionine</name>
        <dbReference type="ChEBI" id="CHEBI:59789"/>
    </ligand>
</feature>
<keyword evidence="6" id="KW-0963">Cytoplasm</keyword>
<dbReference type="GO" id="GO:0032259">
    <property type="term" value="P:methylation"/>
    <property type="evidence" value="ECO:0007669"/>
    <property type="project" value="UniProtKB-KW"/>
</dbReference>
<evidence type="ECO:0000256" key="6">
    <source>
        <dbReference type="HAMAP-Rule" id="MF_01007"/>
    </source>
</evidence>
<dbReference type="InterPro" id="IPR029063">
    <property type="entry name" value="SAM-dependent_MTases_sf"/>
</dbReference>
<feature type="binding site" evidence="6">
    <location>
        <position position="110"/>
    </location>
    <ligand>
        <name>S-adenosyl-L-methionine</name>
        <dbReference type="ChEBI" id="CHEBI:59789"/>
    </ligand>
</feature>
<name>A0ABU3NR95_9CHLR</name>
<reference evidence="7 8" key="1">
    <citation type="submission" date="2023-07" db="EMBL/GenBank/DDBJ databases">
        <title>Novel species of Thermanaerothrix with wide hydrolytic capabilities.</title>
        <authorList>
            <person name="Zayulina K.S."/>
            <person name="Podosokorskaya O.A."/>
            <person name="Elcheninov A.G."/>
        </authorList>
    </citation>
    <scope>NUCLEOTIDE SEQUENCE [LARGE SCALE GENOMIC DNA]</scope>
    <source>
        <strain evidence="7 8">4228-RoL</strain>
    </source>
</reference>
<dbReference type="InterPro" id="IPR023397">
    <property type="entry name" value="SAM-dep_MeTrfase_MraW_recog"/>
</dbReference>
<dbReference type="SUPFAM" id="SSF81799">
    <property type="entry name" value="Putative methyltransferase TM0872, insert domain"/>
    <property type="match status" value="1"/>
</dbReference>
<evidence type="ECO:0000313" key="7">
    <source>
        <dbReference type="EMBL" id="MDT8899345.1"/>
    </source>
</evidence>
<comment type="similarity">
    <text evidence="1 6">Belongs to the methyltransferase superfamily. RsmH family.</text>
</comment>
<keyword evidence="4 6" id="KW-0808">Transferase</keyword>
<gene>
    <name evidence="6 7" type="primary">rsmH</name>
    <name evidence="7" type="ORF">QYE77_13850</name>
</gene>
<accession>A0ABU3NR95</accession>
<dbReference type="PANTHER" id="PTHR11265:SF0">
    <property type="entry name" value="12S RRNA N4-METHYLCYTIDINE METHYLTRANSFERASE"/>
    <property type="match status" value="1"/>
</dbReference>
<dbReference type="Proteomes" id="UP001254165">
    <property type="component" value="Unassembled WGS sequence"/>
</dbReference>
<dbReference type="Pfam" id="PF01795">
    <property type="entry name" value="Methyltransf_5"/>
    <property type="match status" value="1"/>
</dbReference>
<keyword evidence="2 6" id="KW-0698">rRNA processing</keyword>
<evidence type="ECO:0000256" key="1">
    <source>
        <dbReference type="ARBA" id="ARBA00010396"/>
    </source>
</evidence>
<feature type="binding site" evidence="6">
    <location>
        <position position="82"/>
    </location>
    <ligand>
        <name>S-adenosyl-L-methionine</name>
        <dbReference type="ChEBI" id="CHEBI:59789"/>
    </ligand>
</feature>
<keyword evidence="3 6" id="KW-0489">Methyltransferase</keyword>
<evidence type="ECO:0000256" key="3">
    <source>
        <dbReference type="ARBA" id="ARBA00022603"/>
    </source>
</evidence>
<comment type="subcellular location">
    <subcellularLocation>
        <location evidence="6">Cytoplasm</location>
    </subcellularLocation>
</comment>
<dbReference type="GO" id="GO:0008168">
    <property type="term" value="F:methyltransferase activity"/>
    <property type="evidence" value="ECO:0007669"/>
    <property type="project" value="UniProtKB-KW"/>
</dbReference>
<proteinExistence type="inferred from homology"/>
<organism evidence="7 8">
    <name type="scientific">Thermanaerothrix solaris</name>
    <dbReference type="NCBI Taxonomy" id="3058434"/>
    <lineage>
        <taxon>Bacteria</taxon>
        <taxon>Bacillati</taxon>
        <taxon>Chloroflexota</taxon>
        <taxon>Anaerolineae</taxon>
        <taxon>Anaerolineales</taxon>
        <taxon>Anaerolineaceae</taxon>
        <taxon>Thermanaerothrix</taxon>
    </lineage>
</organism>
<dbReference type="RefSeq" id="WP_315626036.1">
    <property type="nucleotide sequence ID" value="NZ_JAUHMF010000002.1"/>
</dbReference>
<dbReference type="EMBL" id="JAUHMF010000002">
    <property type="protein sequence ID" value="MDT8899345.1"/>
    <property type="molecule type" value="Genomic_DNA"/>
</dbReference>
<dbReference type="SUPFAM" id="SSF53335">
    <property type="entry name" value="S-adenosyl-L-methionine-dependent methyltransferases"/>
    <property type="match status" value="1"/>
</dbReference>